<organism evidence="2 3">
    <name type="scientific">Labrys monachus</name>
    <dbReference type="NCBI Taxonomy" id="217067"/>
    <lineage>
        <taxon>Bacteria</taxon>
        <taxon>Pseudomonadati</taxon>
        <taxon>Pseudomonadota</taxon>
        <taxon>Alphaproteobacteria</taxon>
        <taxon>Hyphomicrobiales</taxon>
        <taxon>Xanthobacteraceae</taxon>
        <taxon>Labrys</taxon>
    </lineage>
</organism>
<feature type="region of interest" description="Disordered" evidence="1">
    <location>
        <begin position="7"/>
        <end position="61"/>
    </location>
</feature>
<dbReference type="EMBL" id="JAUSVK010000001">
    <property type="protein sequence ID" value="MDQ0395349.1"/>
    <property type="molecule type" value="Genomic_DNA"/>
</dbReference>
<proteinExistence type="predicted"/>
<sequence>MPILRILDALGLRRKRRPPDRPVPPEPLDHPSLRAMTPRQLADLPIDRPPAGNTADCETNR</sequence>
<dbReference type="Proteomes" id="UP001237448">
    <property type="component" value="Unassembled WGS sequence"/>
</dbReference>
<reference evidence="2 3" key="1">
    <citation type="submission" date="2023-07" db="EMBL/GenBank/DDBJ databases">
        <title>Genomic Encyclopedia of Type Strains, Phase IV (KMG-IV): sequencing the most valuable type-strain genomes for metagenomic binning, comparative biology and taxonomic classification.</title>
        <authorList>
            <person name="Goeker M."/>
        </authorList>
    </citation>
    <scope>NUCLEOTIDE SEQUENCE [LARGE SCALE GENOMIC DNA]</scope>
    <source>
        <strain evidence="2 3">DSM 5896</strain>
    </source>
</reference>
<dbReference type="RefSeq" id="WP_307433962.1">
    <property type="nucleotide sequence ID" value="NZ_JAUSVK010000001.1"/>
</dbReference>
<evidence type="ECO:0000256" key="1">
    <source>
        <dbReference type="SAM" id="MobiDB-lite"/>
    </source>
</evidence>
<gene>
    <name evidence="2" type="ORF">J3R73_005141</name>
</gene>
<accession>A0ABU0FL62</accession>
<protein>
    <submittedName>
        <fullName evidence="2">Uncharacterized protein</fullName>
    </submittedName>
</protein>
<evidence type="ECO:0000313" key="3">
    <source>
        <dbReference type="Proteomes" id="UP001237448"/>
    </source>
</evidence>
<keyword evidence="3" id="KW-1185">Reference proteome</keyword>
<name>A0ABU0FL62_9HYPH</name>
<evidence type="ECO:0000313" key="2">
    <source>
        <dbReference type="EMBL" id="MDQ0395349.1"/>
    </source>
</evidence>
<comment type="caution">
    <text evidence="2">The sequence shown here is derived from an EMBL/GenBank/DDBJ whole genome shotgun (WGS) entry which is preliminary data.</text>
</comment>